<dbReference type="InterPro" id="IPR033118">
    <property type="entry name" value="EXPERA"/>
</dbReference>
<evidence type="ECO:0000256" key="12">
    <source>
        <dbReference type="ARBA" id="ARBA00023235"/>
    </source>
</evidence>
<keyword evidence="9 13" id="KW-0472">Membrane</keyword>
<dbReference type="PROSITE" id="PS51751">
    <property type="entry name" value="EXPERA"/>
    <property type="match status" value="1"/>
</dbReference>
<dbReference type="GO" id="GO:0005783">
    <property type="term" value="C:endoplasmic reticulum"/>
    <property type="evidence" value="ECO:0007669"/>
    <property type="project" value="TreeGrafter"/>
</dbReference>
<evidence type="ECO:0000256" key="11">
    <source>
        <dbReference type="ARBA" id="ARBA00023221"/>
    </source>
</evidence>
<keyword evidence="3" id="KW-0444">Lipid biosynthesis</keyword>
<evidence type="ECO:0000256" key="9">
    <source>
        <dbReference type="ARBA" id="ARBA00023136"/>
    </source>
</evidence>
<dbReference type="GO" id="GO:0047750">
    <property type="term" value="F:cholestenol delta-isomerase activity"/>
    <property type="evidence" value="ECO:0007669"/>
    <property type="project" value="InterPro"/>
</dbReference>
<sequence>MFSPALQQLSLNATHPYYPLNVSIPGYIANTTEPLALVSVFASSCALVFATTWLIVKNTRPSLSTSDFLTIIWFVMCGFIHLVIEGYYSYNFLTIASNTDLLAQMWKVYSLSDSRYLTQNAFVLSMESVTALFWGPLSFLVSYLILTDHQLRHPLQSVLSLGQLYGDVLYYATNIFDEWVYGWSYSRPEPEVFWGLYVGLNAVWMVIPSVLLFTSVRAGGRAFAALAKMEKLLATRKNGTVKKSMKSDQFF</sequence>
<protein>
    <submittedName>
        <fullName evidence="16">Related to emopamil-binding protein</fullName>
    </submittedName>
</protein>
<reference evidence="16 17" key="1">
    <citation type="submission" date="2016-03" db="EMBL/GenBank/DDBJ databases">
        <authorList>
            <person name="Ploux O."/>
        </authorList>
    </citation>
    <scope>NUCLEOTIDE SEQUENCE [LARGE SCALE GENOMIC DNA]</scope>
    <source>
        <strain evidence="16 17">UAMH 11012</strain>
    </source>
</reference>
<feature type="domain" description="EXPERA" evidence="15">
    <location>
        <begin position="66"/>
        <end position="212"/>
    </location>
</feature>
<dbReference type="GO" id="GO:0016020">
    <property type="term" value="C:membrane"/>
    <property type="evidence" value="ECO:0007669"/>
    <property type="project" value="UniProtKB-SubCell"/>
</dbReference>
<dbReference type="PANTHER" id="PTHR14207:SF0">
    <property type="entry name" value="3-BETA-HYDROXYSTEROID-DELTA(8),DELTA(7)-ISOMERASE"/>
    <property type="match status" value="1"/>
</dbReference>
<comment type="similarity">
    <text evidence="2">Belongs to the EBP family.</text>
</comment>
<dbReference type="AlphaFoldDB" id="A0A1L7WHL9"/>
<evidence type="ECO:0000259" key="15">
    <source>
        <dbReference type="PROSITE" id="PS51751"/>
    </source>
</evidence>
<evidence type="ECO:0000256" key="7">
    <source>
        <dbReference type="ARBA" id="ARBA00023011"/>
    </source>
</evidence>
<evidence type="ECO:0000313" key="16">
    <source>
        <dbReference type="EMBL" id="CZR52284.1"/>
    </source>
</evidence>
<keyword evidence="7" id="KW-0756">Sterol biosynthesis</keyword>
<evidence type="ECO:0000256" key="6">
    <source>
        <dbReference type="ARBA" id="ARBA00022989"/>
    </source>
</evidence>
<dbReference type="GO" id="GO:0004769">
    <property type="term" value="F:steroid Delta-isomerase activity"/>
    <property type="evidence" value="ECO:0007669"/>
    <property type="project" value="TreeGrafter"/>
</dbReference>
<feature type="transmembrane region" description="Helical" evidence="14">
    <location>
        <begin position="35"/>
        <end position="56"/>
    </location>
</feature>
<evidence type="ECO:0000256" key="13">
    <source>
        <dbReference type="PROSITE-ProRule" id="PRU01087"/>
    </source>
</evidence>
<keyword evidence="10" id="KW-1207">Sterol metabolism</keyword>
<evidence type="ECO:0000256" key="2">
    <source>
        <dbReference type="ARBA" id="ARBA00008337"/>
    </source>
</evidence>
<evidence type="ECO:0000256" key="3">
    <source>
        <dbReference type="ARBA" id="ARBA00022516"/>
    </source>
</evidence>
<feature type="transmembrane region" description="Helical" evidence="14">
    <location>
        <begin position="121"/>
        <end position="146"/>
    </location>
</feature>
<dbReference type="PANTHER" id="PTHR14207">
    <property type="entry name" value="STEROL ISOMERASE"/>
    <property type="match status" value="1"/>
</dbReference>
<dbReference type="Proteomes" id="UP000184330">
    <property type="component" value="Unassembled WGS sequence"/>
</dbReference>
<comment type="subcellular location">
    <subcellularLocation>
        <location evidence="1">Membrane</location>
        <topology evidence="1">Multi-pass membrane protein</topology>
    </subcellularLocation>
</comment>
<evidence type="ECO:0000256" key="1">
    <source>
        <dbReference type="ARBA" id="ARBA00004141"/>
    </source>
</evidence>
<dbReference type="GO" id="GO:0000247">
    <property type="term" value="F:C-8 sterol isomerase activity"/>
    <property type="evidence" value="ECO:0007669"/>
    <property type="project" value="TreeGrafter"/>
</dbReference>
<evidence type="ECO:0000256" key="14">
    <source>
        <dbReference type="SAM" id="Phobius"/>
    </source>
</evidence>
<accession>A0A1L7WHL9</accession>
<organism evidence="16 17">
    <name type="scientific">Phialocephala subalpina</name>
    <dbReference type="NCBI Taxonomy" id="576137"/>
    <lineage>
        <taxon>Eukaryota</taxon>
        <taxon>Fungi</taxon>
        <taxon>Dikarya</taxon>
        <taxon>Ascomycota</taxon>
        <taxon>Pezizomycotina</taxon>
        <taxon>Leotiomycetes</taxon>
        <taxon>Helotiales</taxon>
        <taxon>Mollisiaceae</taxon>
        <taxon>Phialocephala</taxon>
        <taxon>Phialocephala fortinii species complex</taxon>
    </lineage>
</organism>
<evidence type="ECO:0000256" key="10">
    <source>
        <dbReference type="ARBA" id="ARBA00023166"/>
    </source>
</evidence>
<keyword evidence="17" id="KW-1185">Reference proteome</keyword>
<keyword evidence="8" id="KW-0443">Lipid metabolism</keyword>
<keyword evidence="4 13" id="KW-0812">Transmembrane</keyword>
<evidence type="ECO:0000256" key="8">
    <source>
        <dbReference type="ARBA" id="ARBA00023098"/>
    </source>
</evidence>
<name>A0A1L7WHL9_9HELO</name>
<evidence type="ECO:0000313" key="17">
    <source>
        <dbReference type="Proteomes" id="UP000184330"/>
    </source>
</evidence>
<evidence type="ECO:0000256" key="4">
    <source>
        <dbReference type="ARBA" id="ARBA00022692"/>
    </source>
</evidence>
<dbReference type="OrthoDB" id="58557at2759"/>
<feature type="transmembrane region" description="Helical" evidence="14">
    <location>
        <begin position="192"/>
        <end position="213"/>
    </location>
</feature>
<keyword evidence="6 13" id="KW-1133">Transmembrane helix</keyword>
<dbReference type="STRING" id="576137.A0A1L7WHL9"/>
<dbReference type="EMBL" id="FJOG01000002">
    <property type="protein sequence ID" value="CZR52284.1"/>
    <property type="molecule type" value="Genomic_DNA"/>
</dbReference>
<dbReference type="InterPro" id="IPR007905">
    <property type="entry name" value="EBP"/>
</dbReference>
<proteinExistence type="inferred from homology"/>
<evidence type="ECO:0000256" key="5">
    <source>
        <dbReference type="ARBA" id="ARBA00022955"/>
    </source>
</evidence>
<keyword evidence="11" id="KW-0753">Steroid metabolism</keyword>
<feature type="transmembrane region" description="Helical" evidence="14">
    <location>
        <begin position="68"/>
        <end position="84"/>
    </location>
</feature>
<gene>
    <name evidence="16" type="ORF">PAC_02161</name>
</gene>
<keyword evidence="12" id="KW-0413">Isomerase</keyword>
<dbReference type="GO" id="GO:0016126">
    <property type="term" value="P:sterol biosynthetic process"/>
    <property type="evidence" value="ECO:0007669"/>
    <property type="project" value="UniProtKB-KW"/>
</dbReference>
<keyword evidence="5" id="KW-0752">Steroid biosynthesis</keyword>
<dbReference type="Pfam" id="PF05241">
    <property type="entry name" value="EBP"/>
    <property type="match status" value="1"/>
</dbReference>